<gene>
    <name evidence="2" type="ORF">DH2020_020311</name>
</gene>
<proteinExistence type="predicted"/>
<dbReference type="PANTHER" id="PTHR33563">
    <property type="match status" value="1"/>
</dbReference>
<dbReference type="InterPro" id="IPR002812">
    <property type="entry name" value="DHQS"/>
</dbReference>
<evidence type="ECO:0000313" key="2">
    <source>
        <dbReference type="EMBL" id="KAK6146442.1"/>
    </source>
</evidence>
<dbReference type="PANTHER" id="PTHR33563:SF9">
    <property type="entry name" value="USPA DOMAIN-CONTAINING PROTEIN"/>
    <property type="match status" value="1"/>
</dbReference>
<feature type="region of interest" description="Disordered" evidence="1">
    <location>
        <begin position="192"/>
        <end position="213"/>
    </location>
</feature>
<sequence length="238" mass="27541">MMPSCFPINKIARFAQDVILDDSPRPVDDPNRVLVVMDGLKEFSVELLEWVFKNFTFGNSATITLLGIMPWLNIPLSAKTWSDIWSMDLEDIFTCQEKNEFKNDPKYQKVQRLIELCQKYGVVPEIRTEMGHPLRLLVVEQISSFHATLVVFDRHHDRKYIDYYAEKIPCNMVVVNDNGEVDLIKKRKCNDSEVDNTPVDETPASVAPPNCPPKYTITEHLKKRLMPKSRGKHDKDFN</sequence>
<protein>
    <submittedName>
        <fullName evidence="2">Uncharacterized protein</fullName>
    </submittedName>
</protein>
<dbReference type="EMBL" id="JABTTQ020000011">
    <property type="protein sequence ID" value="KAK6146442.1"/>
    <property type="molecule type" value="Genomic_DNA"/>
</dbReference>
<evidence type="ECO:0000313" key="3">
    <source>
        <dbReference type="Proteomes" id="UP001318860"/>
    </source>
</evidence>
<keyword evidence="3" id="KW-1185">Reference proteome</keyword>
<organism evidence="2 3">
    <name type="scientific">Rehmannia glutinosa</name>
    <name type="common">Chinese foxglove</name>
    <dbReference type="NCBI Taxonomy" id="99300"/>
    <lineage>
        <taxon>Eukaryota</taxon>
        <taxon>Viridiplantae</taxon>
        <taxon>Streptophyta</taxon>
        <taxon>Embryophyta</taxon>
        <taxon>Tracheophyta</taxon>
        <taxon>Spermatophyta</taxon>
        <taxon>Magnoliopsida</taxon>
        <taxon>eudicotyledons</taxon>
        <taxon>Gunneridae</taxon>
        <taxon>Pentapetalae</taxon>
        <taxon>asterids</taxon>
        <taxon>lamiids</taxon>
        <taxon>Lamiales</taxon>
        <taxon>Orobanchaceae</taxon>
        <taxon>Rehmannieae</taxon>
        <taxon>Rehmannia</taxon>
    </lineage>
</organism>
<evidence type="ECO:0000256" key="1">
    <source>
        <dbReference type="SAM" id="MobiDB-lite"/>
    </source>
</evidence>
<reference evidence="2 3" key="1">
    <citation type="journal article" date="2021" name="Comput. Struct. Biotechnol. J.">
        <title>De novo genome assembly of the potent medicinal plant Rehmannia glutinosa using nanopore technology.</title>
        <authorList>
            <person name="Ma L."/>
            <person name="Dong C."/>
            <person name="Song C."/>
            <person name="Wang X."/>
            <person name="Zheng X."/>
            <person name="Niu Y."/>
            <person name="Chen S."/>
            <person name="Feng W."/>
        </authorList>
    </citation>
    <scope>NUCLEOTIDE SEQUENCE [LARGE SCALE GENOMIC DNA]</scope>
    <source>
        <strain evidence="2">DH-2019</strain>
    </source>
</reference>
<accession>A0ABR0WJI0</accession>
<comment type="caution">
    <text evidence="2">The sequence shown here is derived from an EMBL/GenBank/DDBJ whole genome shotgun (WGS) entry which is preliminary data.</text>
</comment>
<dbReference type="Proteomes" id="UP001318860">
    <property type="component" value="Unassembled WGS sequence"/>
</dbReference>
<name>A0ABR0WJI0_REHGL</name>